<evidence type="ECO:0000256" key="1">
    <source>
        <dbReference type="ARBA" id="ARBA00006484"/>
    </source>
</evidence>
<dbReference type="InterPro" id="IPR020904">
    <property type="entry name" value="Sc_DH/Rdtase_CS"/>
</dbReference>
<sequence length="264" mass="27429">MTSINGTALVTGASSGIGATYAERLARRGHDLVLVARSADKLQALAARLRAETGQQVDVLSADLGKADDLARVEQRLRDDEAITILVNNAGIVGDGPLATADPDKLEAMIRLNVVSTTRLAAAIFPRLLAAGSGAIINIASVTALMSGAFEPGYGATKAYLLNFTEALQAEAGDSGVRIQAVLPGITRTAIWDSLDGKLDLVPAEMVMEVDEMVDAAIAGFDQGEAVTIPSLPDAGDWETYVAARAALAPNLSHAHAAPRYGLK</sequence>
<gene>
    <name evidence="5" type="ORF">CV103_16595</name>
</gene>
<evidence type="ECO:0000313" key="6">
    <source>
        <dbReference type="Proteomes" id="UP000241206"/>
    </source>
</evidence>
<dbReference type="PIRSF" id="PIRSF000126">
    <property type="entry name" value="11-beta-HSD1"/>
    <property type="match status" value="1"/>
</dbReference>
<keyword evidence="2" id="KW-0560">Oxidoreductase</keyword>
<dbReference type="InterPro" id="IPR057326">
    <property type="entry name" value="KR_dom"/>
</dbReference>
<dbReference type="EMBL" id="PHHF01000070">
    <property type="protein sequence ID" value="PTD17797.1"/>
    <property type="molecule type" value="Genomic_DNA"/>
</dbReference>
<dbReference type="RefSeq" id="WP_107395589.1">
    <property type="nucleotide sequence ID" value="NZ_PHHF01000070.1"/>
</dbReference>
<comment type="similarity">
    <text evidence="1 3">Belongs to the short-chain dehydrogenases/reductases (SDR) family.</text>
</comment>
<feature type="domain" description="Ketoreductase" evidence="4">
    <location>
        <begin position="6"/>
        <end position="198"/>
    </location>
</feature>
<keyword evidence="6" id="KW-1185">Reference proteome</keyword>
<dbReference type="GO" id="GO:0016491">
    <property type="term" value="F:oxidoreductase activity"/>
    <property type="evidence" value="ECO:0007669"/>
    <property type="project" value="UniProtKB-KW"/>
</dbReference>
<evidence type="ECO:0000259" key="4">
    <source>
        <dbReference type="SMART" id="SM00822"/>
    </source>
</evidence>
<dbReference type="PRINTS" id="PR00080">
    <property type="entry name" value="SDRFAMILY"/>
</dbReference>
<reference evidence="5 6" key="1">
    <citation type="submission" date="2017-11" db="EMBL/GenBank/DDBJ databases">
        <title>Sphingomonas oleivorans sp. nov., isolated from oil-contaminated soil.</title>
        <authorList>
            <person name="Wang L."/>
            <person name="Chen L."/>
        </authorList>
    </citation>
    <scope>NUCLEOTIDE SEQUENCE [LARGE SCALE GENOMIC DNA]</scope>
    <source>
        <strain evidence="5 6">K101</strain>
    </source>
</reference>
<dbReference type="Proteomes" id="UP000241206">
    <property type="component" value="Unassembled WGS sequence"/>
</dbReference>
<dbReference type="SUPFAM" id="SSF51735">
    <property type="entry name" value="NAD(P)-binding Rossmann-fold domains"/>
    <property type="match status" value="1"/>
</dbReference>
<dbReference type="PANTHER" id="PTHR42901:SF1">
    <property type="entry name" value="ALCOHOL DEHYDROGENASE"/>
    <property type="match status" value="1"/>
</dbReference>
<dbReference type="Gene3D" id="3.40.50.720">
    <property type="entry name" value="NAD(P)-binding Rossmann-like Domain"/>
    <property type="match status" value="1"/>
</dbReference>
<dbReference type="InterPro" id="IPR036291">
    <property type="entry name" value="NAD(P)-bd_dom_sf"/>
</dbReference>
<dbReference type="PROSITE" id="PS00061">
    <property type="entry name" value="ADH_SHORT"/>
    <property type="match status" value="1"/>
</dbReference>
<comment type="caution">
    <text evidence="5">The sequence shown here is derived from an EMBL/GenBank/DDBJ whole genome shotgun (WGS) entry which is preliminary data.</text>
</comment>
<evidence type="ECO:0000256" key="2">
    <source>
        <dbReference type="ARBA" id="ARBA00023002"/>
    </source>
</evidence>
<organism evidence="5 6">
    <name type="scientific">Edaphosphingomonas fennica</name>
    <dbReference type="NCBI Taxonomy" id="114404"/>
    <lineage>
        <taxon>Bacteria</taxon>
        <taxon>Pseudomonadati</taxon>
        <taxon>Pseudomonadota</taxon>
        <taxon>Alphaproteobacteria</taxon>
        <taxon>Sphingomonadales</taxon>
        <taxon>Rhizorhabdaceae</taxon>
        <taxon>Edaphosphingomonas</taxon>
    </lineage>
</organism>
<name>A0A2T4HPT6_9SPHN</name>
<dbReference type="Pfam" id="PF00106">
    <property type="entry name" value="adh_short"/>
    <property type="match status" value="1"/>
</dbReference>
<dbReference type="InterPro" id="IPR002347">
    <property type="entry name" value="SDR_fam"/>
</dbReference>
<dbReference type="SMART" id="SM00822">
    <property type="entry name" value="PKS_KR"/>
    <property type="match status" value="1"/>
</dbReference>
<proteinExistence type="inferred from homology"/>
<dbReference type="AlphaFoldDB" id="A0A2T4HPT6"/>
<evidence type="ECO:0000256" key="3">
    <source>
        <dbReference type="RuleBase" id="RU000363"/>
    </source>
</evidence>
<protein>
    <submittedName>
        <fullName evidence="5">SDR family oxidoreductase</fullName>
    </submittedName>
</protein>
<dbReference type="PANTHER" id="PTHR42901">
    <property type="entry name" value="ALCOHOL DEHYDROGENASE"/>
    <property type="match status" value="1"/>
</dbReference>
<accession>A0A2T4HPT6</accession>
<evidence type="ECO:0000313" key="5">
    <source>
        <dbReference type="EMBL" id="PTD17797.1"/>
    </source>
</evidence>
<dbReference type="PRINTS" id="PR00081">
    <property type="entry name" value="GDHRDH"/>
</dbReference>